<dbReference type="Proteomes" id="UP000324222">
    <property type="component" value="Unassembled WGS sequence"/>
</dbReference>
<organism evidence="2 3">
    <name type="scientific">Portunus trituberculatus</name>
    <name type="common">Swimming crab</name>
    <name type="synonym">Neptunus trituberculatus</name>
    <dbReference type="NCBI Taxonomy" id="210409"/>
    <lineage>
        <taxon>Eukaryota</taxon>
        <taxon>Metazoa</taxon>
        <taxon>Ecdysozoa</taxon>
        <taxon>Arthropoda</taxon>
        <taxon>Crustacea</taxon>
        <taxon>Multicrustacea</taxon>
        <taxon>Malacostraca</taxon>
        <taxon>Eumalacostraca</taxon>
        <taxon>Eucarida</taxon>
        <taxon>Decapoda</taxon>
        <taxon>Pleocyemata</taxon>
        <taxon>Brachyura</taxon>
        <taxon>Eubrachyura</taxon>
        <taxon>Portunoidea</taxon>
        <taxon>Portunidae</taxon>
        <taxon>Portuninae</taxon>
        <taxon>Portunus</taxon>
    </lineage>
</organism>
<name>A0A5B7KEE5_PORTR</name>
<evidence type="ECO:0000313" key="2">
    <source>
        <dbReference type="EMBL" id="MPD05550.1"/>
    </source>
</evidence>
<reference evidence="2 3" key="1">
    <citation type="submission" date="2019-05" db="EMBL/GenBank/DDBJ databases">
        <title>Another draft genome of Portunus trituberculatus and its Hox gene families provides insights of decapod evolution.</title>
        <authorList>
            <person name="Jeong J.-H."/>
            <person name="Song I."/>
            <person name="Kim S."/>
            <person name="Choi T."/>
            <person name="Kim D."/>
            <person name="Ryu S."/>
            <person name="Kim W."/>
        </authorList>
    </citation>
    <scope>NUCLEOTIDE SEQUENCE [LARGE SCALE GENOMIC DNA]</scope>
    <source>
        <tissue evidence="2">Muscle</tissue>
    </source>
</reference>
<gene>
    <name evidence="2" type="ORF">E2C01_101299</name>
</gene>
<comment type="caution">
    <text evidence="2">The sequence shown here is derived from an EMBL/GenBank/DDBJ whole genome shotgun (WGS) entry which is preliminary data.</text>
</comment>
<protein>
    <submittedName>
        <fullName evidence="2">Uncharacterized protein</fullName>
    </submittedName>
</protein>
<feature type="compositionally biased region" description="Low complexity" evidence="1">
    <location>
        <begin position="150"/>
        <end position="161"/>
    </location>
</feature>
<proteinExistence type="predicted"/>
<evidence type="ECO:0000313" key="3">
    <source>
        <dbReference type="Proteomes" id="UP000324222"/>
    </source>
</evidence>
<keyword evidence="3" id="KW-1185">Reference proteome</keyword>
<dbReference type="AlphaFoldDB" id="A0A5B7KEE5"/>
<sequence>MHISYKHRELYISVTGIDVFMQRRRRQGRGRGMRVWGGGSGRGQTLGYRLAGVSTGLCVVPDIPRIPSFPACHPAILVSCRPTILPPHRPAILLFWYPAVLPFCHLTVLPSCLRHPVLNMTLISIPAAAAHSLIQLQESLPACPSPSLPSPSSSRSHSCPAPAQPSPARR</sequence>
<accession>A0A5B7KEE5</accession>
<evidence type="ECO:0000256" key="1">
    <source>
        <dbReference type="SAM" id="MobiDB-lite"/>
    </source>
</evidence>
<feature type="region of interest" description="Disordered" evidence="1">
    <location>
        <begin position="142"/>
        <end position="170"/>
    </location>
</feature>
<dbReference type="EMBL" id="VSRR010146573">
    <property type="protein sequence ID" value="MPD05550.1"/>
    <property type="molecule type" value="Genomic_DNA"/>
</dbReference>